<accession>D2NQM5</accession>
<keyword evidence="2" id="KW-1185">Reference proteome</keyword>
<reference evidence="1 2" key="3">
    <citation type="journal article" date="2010" name="Sequencing">
        <title>Complete Genome Sequence of Rothia mucilaginosa DY-18: A Clinical Isolate with Dense Meshwork-Like Structures from a Persistent Apical Periodontitis Lesion.</title>
        <authorList>
            <person name="Yamane K."/>
            <person name="Nambu T."/>
            <person name="Yamanaka T."/>
            <person name="Mashimo C."/>
            <person name="Sugimori C."/>
            <person name="Leung K.-P."/>
            <person name="Fukushima H."/>
        </authorList>
    </citation>
    <scope>NUCLEOTIDE SEQUENCE [LARGE SCALE GENOMIC DNA]</scope>
    <source>
        <strain evidence="1 2">DY-18</strain>
    </source>
</reference>
<dbReference type="STRING" id="680646.RMDY18_01190"/>
<gene>
    <name evidence="1" type="ordered locus">RMDY18_01190</name>
</gene>
<name>D2NQM5_ROTMD</name>
<reference evidence="1 2" key="2">
    <citation type="journal article" date="2010" name="J Osaka Dent Univ">
        <title>Isolation and identification of Rothia mucilaginosa from persistent apical periodontitis lesions.</title>
        <authorList>
            <person name="Yamane K."/>
            <person name="Yoshida M."/>
            <person name="Fujihira T."/>
            <person name="Baba T."/>
            <person name="Tsuji N."/>
            <person name="Hayashi H."/>
            <person name="Sugimori C."/>
            <person name="Yamanaka T."/>
            <person name="Mashimo C."/>
            <person name="Nambu T."/>
            <person name="Kawai H."/>
            <person name="Fukushima H."/>
        </authorList>
    </citation>
    <scope>NUCLEOTIDE SEQUENCE [LARGE SCALE GENOMIC DNA]</scope>
    <source>
        <strain evidence="1 2">DY-18</strain>
    </source>
</reference>
<evidence type="ECO:0000313" key="2">
    <source>
        <dbReference type="Proteomes" id="UP000001883"/>
    </source>
</evidence>
<protein>
    <submittedName>
        <fullName evidence="1">Uncharacterized protein</fullName>
    </submittedName>
</protein>
<proteinExistence type="predicted"/>
<organism evidence="1 2">
    <name type="scientific">Rothia mucilaginosa (strain DY-18)</name>
    <name type="common">Stomatococcus mucilaginosus</name>
    <dbReference type="NCBI Taxonomy" id="680646"/>
    <lineage>
        <taxon>Bacteria</taxon>
        <taxon>Bacillati</taxon>
        <taxon>Actinomycetota</taxon>
        <taxon>Actinomycetes</taxon>
        <taxon>Micrococcales</taxon>
        <taxon>Micrococcaceae</taxon>
        <taxon>Rothia</taxon>
    </lineage>
</organism>
<dbReference type="AlphaFoldDB" id="D2NQM5"/>
<evidence type="ECO:0000313" key="1">
    <source>
        <dbReference type="EMBL" id="BAI63951.1"/>
    </source>
</evidence>
<dbReference type="HOGENOM" id="CLU_2702524_0_0_11"/>
<sequence length="73" mass="7697">MPGSSCIVLFERDFVVCQLAQELLEVGVGDDVPCEVHACLRELQGFLGGDGVDRIVGVGGVGCHWLPLSVDSP</sequence>
<reference evidence="2" key="1">
    <citation type="submission" date="2009-07" db="EMBL/GenBank/DDBJ databases">
        <title>Complete genome sequence of Rothia mucilaginosa DJ.</title>
        <authorList>
            <person name="Yamane K."/>
            <person name="Nambu T."/>
            <person name="Mashimo C."/>
            <person name="Sugimori C."/>
            <person name="Yamanaka T."/>
            <person name="Leung K."/>
            <person name="Fukushima H."/>
        </authorList>
    </citation>
    <scope>NUCLEOTIDE SEQUENCE [LARGE SCALE GENOMIC DNA]</scope>
    <source>
        <strain evidence="2">DY-18</strain>
    </source>
</reference>
<dbReference type="KEGG" id="rmu:RMDY18_01190"/>
<dbReference type="EMBL" id="AP011540">
    <property type="protein sequence ID" value="BAI63951.1"/>
    <property type="molecule type" value="Genomic_DNA"/>
</dbReference>
<dbReference type="Proteomes" id="UP000001883">
    <property type="component" value="Chromosome"/>
</dbReference>